<evidence type="ECO:0000256" key="1">
    <source>
        <dbReference type="ARBA" id="ARBA00023239"/>
    </source>
</evidence>
<feature type="domain" description="Amidohydrolase-related" evidence="2">
    <location>
        <begin position="113"/>
        <end position="402"/>
    </location>
</feature>
<dbReference type="Proteomes" id="UP000462055">
    <property type="component" value="Unassembled WGS sequence"/>
</dbReference>
<dbReference type="AlphaFoldDB" id="A0A6I4MMB0"/>
<evidence type="ECO:0000259" key="2">
    <source>
        <dbReference type="Pfam" id="PF04909"/>
    </source>
</evidence>
<keyword evidence="1" id="KW-0456">Lyase</keyword>
<dbReference type="SUPFAM" id="SSF51556">
    <property type="entry name" value="Metallo-dependent hydrolases"/>
    <property type="match status" value="1"/>
</dbReference>
<evidence type="ECO:0000313" key="4">
    <source>
        <dbReference type="Proteomes" id="UP000462055"/>
    </source>
</evidence>
<dbReference type="EMBL" id="WBMS02000061">
    <property type="protein sequence ID" value="MWA07002.1"/>
    <property type="molecule type" value="Genomic_DNA"/>
</dbReference>
<organism evidence="3 4">
    <name type="scientific">Actinomadura physcomitrii</name>
    <dbReference type="NCBI Taxonomy" id="2650748"/>
    <lineage>
        <taxon>Bacteria</taxon>
        <taxon>Bacillati</taxon>
        <taxon>Actinomycetota</taxon>
        <taxon>Actinomycetes</taxon>
        <taxon>Streptosporangiales</taxon>
        <taxon>Thermomonosporaceae</taxon>
        <taxon>Actinomadura</taxon>
    </lineage>
</organism>
<dbReference type="PANTHER" id="PTHR21240:SF28">
    <property type="entry name" value="ISO-OROTATE DECARBOXYLASE (EUROFUNG)"/>
    <property type="match status" value="1"/>
</dbReference>
<comment type="caution">
    <text evidence="3">The sequence shown here is derived from an EMBL/GenBank/DDBJ whole genome shotgun (WGS) entry which is preliminary data.</text>
</comment>
<dbReference type="Gene3D" id="3.20.20.140">
    <property type="entry name" value="Metal-dependent hydrolases"/>
    <property type="match status" value="1"/>
</dbReference>
<dbReference type="InterPro" id="IPR032466">
    <property type="entry name" value="Metal_Hydrolase"/>
</dbReference>
<gene>
    <name evidence="3" type="ORF">F8568_043025</name>
</gene>
<proteinExistence type="predicted"/>
<reference evidence="3" key="1">
    <citation type="submission" date="2019-12" db="EMBL/GenBank/DDBJ databases">
        <title>Actinomadura physcomitrii sp. nov., a novel actinomycete isolated from moss [Physcomitrium sphaericum (Ludw) Fuernr].</title>
        <authorList>
            <person name="Zhuang X."/>
        </authorList>
    </citation>
    <scope>NUCLEOTIDE SEQUENCE [LARGE SCALE GENOMIC DNA]</scope>
    <source>
        <strain evidence="3">LD22</strain>
    </source>
</reference>
<dbReference type="Pfam" id="PF04909">
    <property type="entry name" value="Amidohydro_2"/>
    <property type="match status" value="1"/>
</dbReference>
<protein>
    <submittedName>
        <fullName evidence="3">Amidohydrolase family protein</fullName>
    </submittedName>
</protein>
<evidence type="ECO:0000313" key="3">
    <source>
        <dbReference type="EMBL" id="MWA07002.1"/>
    </source>
</evidence>
<dbReference type="InterPro" id="IPR006680">
    <property type="entry name" value="Amidohydro-rel"/>
</dbReference>
<sequence>MLQDSVQLISVDDHVIEPPNIWVDRLPAKFQERGPRIVEVEKGKLDWVYDGKHYPLSMQGSVRTRIFHDKDEETAATGIGGKSADTASGGTLAEQLAAQGSEIVARHYDDMIPGCYDPKARVRDMDADGIQASICFSTFPRYCGQTFYEAKDHELGLACIQAYNDWMIDEWCGAAPDRFIPMALIPLWDPRLAAEEVYRAAGRGAKCVSFTENPVPLGLPSYSTDYWDPFLSAVEETDLPLCMHIGSSSKMFVPSPEASPAVPIALCGLNSMSATVDIIFSGTLNRHPKLKIALSEGGSGWVPYILDRMDYTWERTRLEVDRTERPSDLFRKHFWTCFISDPTAVQLRESIGIDRMLWECDYPHNDSNWPDARKLAAEEFANVPDEDVKKICETNARELFHFPATTGA</sequence>
<dbReference type="InterPro" id="IPR032465">
    <property type="entry name" value="ACMSD"/>
</dbReference>
<dbReference type="RefSeq" id="WP_151599917.1">
    <property type="nucleotide sequence ID" value="NZ_WBMS02000061.1"/>
</dbReference>
<keyword evidence="4" id="KW-1185">Reference proteome</keyword>
<accession>A0A6I4MMB0</accession>
<dbReference type="GO" id="GO:0016787">
    <property type="term" value="F:hydrolase activity"/>
    <property type="evidence" value="ECO:0007669"/>
    <property type="project" value="UniProtKB-KW"/>
</dbReference>
<dbReference type="PANTHER" id="PTHR21240">
    <property type="entry name" value="2-AMINO-3-CARBOXYLMUCONATE-6-SEMIALDEHYDE DECARBOXYLASE"/>
    <property type="match status" value="1"/>
</dbReference>
<dbReference type="GO" id="GO:0005737">
    <property type="term" value="C:cytoplasm"/>
    <property type="evidence" value="ECO:0007669"/>
    <property type="project" value="TreeGrafter"/>
</dbReference>
<dbReference type="GO" id="GO:0019748">
    <property type="term" value="P:secondary metabolic process"/>
    <property type="evidence" value="ECO:0007669"/>
    <property type="project" value="TreeGrafter"/>
</dbReference>
<name>A0A6I4MMB0_9ACTN</name>
<dbReference type="GO" id="GO:0016831">
    <property type="term" value="F:carboxy-lyase activity"/>
    <property type="evidence" value="ECO:0007669"/>
    <property type="project" value="InterPro"/>
</dbReference>